<reference evidence="5" key="1">
    <citation type="submission" date="2021-08" db="EMBL/GenBank/DDBJ databases">
        <title>WGS assembly of Ceratopteris richardii.</title>
        <authorList>
            <person name="Marchant D.B."/>
            <person name="Chen G."/>
            <person name="Jenkins J."/>
            <person name="Shu S."/>
            <person name="Leebens-Mack J."/>
            <person name="Grimwood J."/>
            <person name="Schmutz J."/>
            <person name="Soltis P."/>
            <person name="Soltis D."/>
            <person name="Chen Z.-H."/>
        </authorList>
    </citation>
    <scope>NUCLEOTIDE SEQUENCE</scope>
    <source>
        <strain evidence="5">Whitten #5841</strain>
        <tissue evidence="5">Leaf</tissue>
    </source>
</reference>
<evidence type="ECO:0000313" key="5">
    <source>
        <dbReference type="EMBL" id="KAH7285004.1"/>
    </source>
</evidence>
<dbReference type="Gene3D" id="3.30.1370.50">
    <property type="entry name" value="R3H-like domain"/>
    <property type="match status" value="1"/>
</dbReference>
<dbReference type="AlphaFoldDB" id="A0A8T2QN30"/>
<dbReference type="PANTHER" id="PTHR15672">
    <property type="entry name" value="CAMP-REGULATED PHOSPHOPROTEIN 21 RELATED R3H DOMAIN CONTAINING PROTEIN"/>
    <property type="match status" value="1"/>
</dbReference>
<comment type="caution">
    <text evidence="5">The sequence shown here is derived from an EMBL/GenBank/DDBJ whole genome shotgun (WGS) entry which is preliminary data.</text>
</comment>
<dbReference type="PROSITE" id="PS51061">
    <property type="entry name" value="R3H"/>
    <property type="match status" value="1"/>
</dbReference>
<dbReference type="EMBL" id="CM035438">
    <property type="protein sequence ID" value="KAH7285004.1"/>
    <property type="molecule type" value="Genomic_DNA"/>
</dbReference>
<dbReference type="InterPro" id="IPR024771">
    <property type="entry name" value="SUZ"/>
</dbReference>
<dbReference type="Proteomes" id="UP000825935">
    <property type="component" value="Chromosome 33"/>
</dbReference>
<evidence type="ECO:0000256" key="1">
    <source>
        <dbReference type="ARBA" id="ARBA00022553"/>
    </source>
</evidence>
<dbReference type="InterPro" id="IPR036867">
    <property type="entry name" value="R3H_dom_sf"/>
</dbReference>
<dbReference type="InterPro" id="IPR001374">
    <property type="entry name" value="R3H_dom"/>
</dbReference>
<evidence type="ECO:0000313" key="6">
    <source>
        <dbReference type="Proteomes" id="UP000825935"/>
    </source>
</evidence>
<feature type="region of interest" description="Disordered" evidence="2">
    <location>
        <begin position="200"/>
        <end position="222"/>
    </location>
</feature>
<dbReference type="PANTHER" id="PTHR15672:SF25">
    <property type="entry name" value="OS01G0100600 PROTEIN"/>
    <property type="match status" value="1"/>
</dbReference>
<evidence type="ECO:0000259" key="3">
    <source>
        <dbReference type="PROSITE" id="PS51061"/>
    </source>
</evidence>
<evidence type="ECO:0000256" key="2">
    <source>
        <dbReference type="SAM" id="MobiDB-lite"/>
    </source>
</evidence>
<dbReference type="SUPFAM" id="SSF82708">
    <property type="entry name" value="R3H domain"/>
    <property type="match status" value="1"/>
</dbReference>
<keyword evidence="1" id="KW-0597">Phosphoprotein</keyword>
<dbReference type="PROSITE" id="PS51673">
    <property type="entry name" value="SUZ"/>
    <property type="match status" value="1"/>
</dbReference>
<feature type="compositionally biased region" description="Polar residues" evidence="2">
    <location>
        <begin position="204"/>
        <end position="222"/>
    </location>
</feature>
<feature type="domain" description="R3H" evidence="3">
    <location>
        <begin position="21"/>
        <end position="88"/>
    </location>
</feature>
<dbReference type="GO" id="GO:0003676">
    <property type="term" value="F:nucleic acid binding"/>
    <property type="evidence" value="ECO:0007669"/>
    <property type="project" value="UniProtKB-UniRule"/>
</dbReference>
<dbReference type="CDD" id="cd02325">
    <property type="entry name" value="R3H"/>
    <property type="match status" value="1"/>
</dbReference>
<feature type="region of interest" description="Disordered" evidence="2">
    <location>
        <begin position="303"/>
        <end position="361"/>
    </location>
</feature>
<feature type="domain" description="SUZ" evidence="4">
    <location>
        <begin position="91"/>
        <end position="159"/>
    </location>
</feature>
<evidence type="ECO:0000259" key="4">
    <source>
        <dbReference type="PROSITE" id="PS51673"/>
    </source>
</evidence>
<organism evidence="5 6">
    <name type="scientific">Ceratopteris richardii</name>
    <name type="common">Triangle waterfern</name>
    <dbReference type="NCBI Taxonomy" id="49495"/>
    <lineage>
        <taxon>Eukaryota</taxon>
        <taxon>Viridiplantae</taxon>
        <taxon>Streptophyta</taxon>
        <taxon>Embryophyta</taxon>
        <taxon>Tracheophyta</taxon>
        <taxon>Polypodiopsida</taxon>
        <taxon>Polypodiidae</taxon>
        <taxon>Polypodiales</taxon>
        <taxon>Pteridineae</taxon>
        <taxon>Pteridaceae</taxon>
        <taxon>Parkerioideae</taxon>
        <taxon>Ceratopteris</taxon>
    </lineage>
</organism>
<dbReference type="Pfam" id="PF01424">
    <property type="entry name" value="R3H"/>
    <property type="match status" value="1"/>
</dbReference>
<keyword evidence="6" id="KW-1185">Reference proteome</keyword>
<feature type="compositionally biased region" description="Basic and acidic residues" evidence="2">
    <location>
        <begin position="327"/>
        <end position="339"/>
    </location>
</feature>
<dbReference type="InterPro" id="IPR051937">
    <property type="entry name" value="R3H_domain_containing"/>
</dbReference>
<proteinExistence type="predicted"/>
<evidence type="ECO:0008006" key="7">
    <source>
        <dbReference type="Google" id="ProtNLM"/>
    </source>
</evidence>
<accession>A0A8T2QN30</accession>
<protein>
    <recommendedName>
        <fullName evidence="7">R3H domain-containing protein</fullName>
    </recommendedName>
</protein>
<dbReference type="SMART" id="SM00393">
    <property type="entry name" value="R3H"/>
    <property type="match status" value="1"/>
</dbReference>
<sequence length="389" mass="42896">MDSVSMAEELAWLIKDNLSCKHLVLSAEEAFVSFLDQHETLSIGNVLTLEPMSSYHRMLLHRLADIFRLAHESIGEGENRRLVLGRCEDSRIPEILVSDILGCNDCVQPCYQAAPLILKRNKDYLGTHNVVEAQSPQLSFEERQAAYEAARQRIFADDGGHAMSETAPRPRSVPVVARRMIAHALGKRILAEQDSKESLAPSGLVSTTAHDTASPSLSTGDQEHVQQSVIDLAHSTVSENIMSCTRNDTNIMAEPIVAHIRCSSADTRHPIDQQEHSKDDQYWQVKSARRMFAQALGLGSSRSASSVSLKTEEKNKNSECLQSVGQVDHDSELLKESKYGHSSVSDSHQPGRVQVRQGKAAQRMLAQALGFHSLPSVAERSRGSRMGVN</sequence>
<name>A0A8T2QN30_CERRI</name>
<dbReference type="OrthoDB" id="278430at2759"/>
<dbReference type="Pfam" id="PF12752">
    <property type="entry name" value="SUZ"/>
    <property type="match status" value="1"/>
</dbReference>
<gene>
    <name evidence="5" type="ORF">KP509_33G007000</name>
</gene>